<feature type="signal peptide" evidence="1">
    <location>
        <begin position="1"/>
        <end position="24"/>
    </location>
</feature>
<reference evidence="2" key="1">
    <citation type="submission" date="2018-01" db="EMBL/GenBank/DDBJ databases">
        <title>An insight into the sialome of Amazonian anophelines.</title>
        <authorList>
            <person name="Ribeiro J.M."/>
            <person name="Scarpassa V."/>
            <person name="Calvo E."/>
        </authorList>
    </citation>
    <scope>NUCLEOTIDE SEQUENCE</scope>
</reference>
<sequence length="69" mass="7635">MLCFVFPFDRLLLLLLLLASSTIATTTTTTSSTVSDGHCVGYPRSLIAAASGNIVRNDRRDKMRYCCYI</sequence>
<feature type="chain" id="PRO_5014831184" evidence="1">
    <location>
        <begin position="25"/>
        <end position="69"/>
    </location>
</feature>
<evidence type="ECO:0000313" key="2">
    <source>
        <dbReference type="EMBL" id="MBW74200.1"/>
    </source>
</evidence>
<organism evidence="2">
    <name type="scientific">Anopheles darlingi</name>
    <name type="common">Mosquito</name>
    <dbReference type="NCBI Taxonomy" id="43151"/>
    <lineage>
        <taxon>Eukaryota</taxon>
        <taxon>Metazoa</taxon>
        <taxon>Ecdysozoa</taxon>
        <taxon>Arthropoda</taxon>
        <taxon>Hexapoda</taxon>
        <taxon>Insecta</taxon>
        <taxon>Pterygota</taxon>
        <taxon>Neoptera</taxon>
        <taxon>Endopterygota</taxon>
        <taxon>Diptera</taxon>
        <taxon>Nematocera</taxon>
        <taxon>Culicoidea</taxon>
        <taxon>Culicidae</taxon>
        <taxon>Anophelinae</taxon>
        <taxon>Anopheles</taxon>
    </lineage>
</organism>
<name>A0A2M4D9F0_ANODA</name>
<proteinExistence type="predicted"/>
<evidence type="ECO:0000256" key="1">
    <source>
        <dbReference type="SAM" id="SignalP"/>
    </source>
</evidence>
<accession>A0A2M4D9F0</accession>
<protein>
    <submittedName>
        <fullName evidence="2">Putative secreted protein</fullName>
    </submittedName>
</protein>
<keyword evidence="1" id="KW-0732">Signal</keyword>
<dbReference type="EMBL" id="GGFL01010022">
    <property type="protein sequence ID" value="MBW74200.1"/>
    <property type="molecule type" value="Transcribed_RNA"/>
</dbReference>
<dbReference type="AlphaFoldDB" id="A0A2M4D9F0"/>